<sequence length="990" mass="114629">MRWYLCILMLFFIANAIAQNDDMEEMRMLFEKYHSQTDFFKAEFYAKKMYEITLKSFGEDHLETIDSMEFLAEFYFKYCRYAKARYLHESILSKVEKRFGNNHSVTLMAMSNLANTYMQLNESTKAMILFARAIQRSRGKVNESTMAYMQNLGTLCQNRGNYAKAELLYQNALGWSKQNLGKTHERTFKILYRLSYLYMKQERYNKAQKILLRILQNHKKLFGENSPHTLLTLHHLSVLYGYMGKDNEAESLCRKVFYARKKILGIKHPQTLTSMNNMAFFLIKHRNYDKAEVLYKSILQTRKLSRGETHRDTLDVVHKLVILYTKRKMYRTAEKLIRESLSTYIKKIGKSHPHTIFLLEMLAILYCQQGLYQNAEPVLEAWLESKNKFLQKTLKIASRESRYHYLFAEQKMTSLLVSLYLQRKDARKLLDYSIKRKGILLHFSTKGLSQLAKKEPLVKDLLNNLQNDRESLSALLLNAEKLSEKQVDDVRQMQDKIERTELLISSHCERYSPAQNVSIKKIQKVISGTVVDFVAVKTCDLKSEDLRVNDSLQIIAIVTTQKSLQFVQLGKFQPILNLIKKYRTQIIDKASITRIKNTAKKLYAKIWQPIQKHCDVKNTIYVIPDRELNLLPVKALVDEKGRYLIENYNLQMLPSIHDLLYSSSDFGIPQNEAVIFANPDYGSEKNEGLFFKPLPGTAKEGLLLKEMFSTTKQHAELFFSREANKDNMKSMVAPRILHIATHGFFARSSAQENSRGVGRISQETHSPELELMDDGIEESSQNFVQLRNEQKENLFARCGLAFSGANTNPSKGILTAMEVLSLDLFGTELVVLSACDTSQGEIAGFGNGLFSLQRAFKEAGAKAVLSSLWPASDKGTLHLMEKFYRHYLNNVSPQASLRSAQLECIAEEKYAHPYYWANFVMEGGDYLFPDRTTKVVTNVKPNVLYQYVLWLGLAVIVCLVLIFWIILIQRKAQDKMLRRQTRRKLRETRI</sequence>
<dbReference type="Pfam" id="PF13424">
    <property type="entry name" value="TPR_12"/>
    <property type="match status" value="3"/>
</dbReference>
<protein>
    <recommendedName>
        <fullName evidence="3">CHAT domain-containing protein</fullName>
    </recommendedName>
</protein>
<accession>A0A5S9F1L7</accession>
<keyword evidence="1" id="KW-0812">Transmembrane</keyword>
<dbReference type="Gene3D" id="1.25.40.10">
    <property type="entry name" value="Tetratricopeptide repeat domain"/>
    <property type="match status" value="2"/>
</dbReference>
<feature type="signal peptide" evidence="2">
    <location>
        <begin position="1"/>
        <end position="18"/>
    </location>
</feature>
<dbReference type="PANTHER" id="PTHR46082">
    <property type="entry name" value="ATP/GTP-BINDING PROTEIN-RELATED"/>
    <property type="match status" value="1"/>
</dbReference>
<dbReference type="InterPro" id="IPR053137">
    <property type="entry name" value="NLR-like"/>
</dbReference>
<dbReference type="InterPro" id="IPR019734">
    <property type="entry name" value="TPR_rpt"/>
</dbReference>
<dbReference type="KEGG" id="uam:UABAM_00875"/>
<keyword evidence="1" id="KW-0472">Membrane</keyword>
<keyword evidence="2" id="KW-0732">Signal</keyword>
<dbReference type="SMART" id="SM00028">
    <property type="entry name" value="TPR"/>
    <property type="match status" value="5"/>
</dbReference>
<evidence type="ECO:0000256" key="1">
    <source>
        <dbReference type="SAM" id="Phobius"/>
    </source>
</evidence>
<proteinExistence type="predicted"/>
<dbReference type="AlphaFoldDB" id="A0A5S9F1L7"/>
<organism evidence="4 5">
    <name type="scientific">Uabimicrobium amorphum</name>
    <dbReference type="NCBI Taxonomy" id="2596890"/>
    <lineage>
        <taxon>Bacteria</taxon>
        <taxon>Pseudomonadati</taxon>
        <taxon>Planctomycetota</taxon>
        <taxon>Candidatus Uabimicrobiia</taxon>
        <taxon>Candidatus Uabimicrobiales</taxon>
        <taxon>Candidatus Uabimicrobiaceae</taxon>
        <taxon>Candidatus Uabimicrobium</taxon>
    </lineage>
</organism>
<dbReference type="InterPro" id="IPR011990">
    <property type="entry name" value="TPR-like_helical_dom_sf"/>
</dbReference>
<dbReference type="RefSeq" id="WP_173013130.1">
    <property type="nucleotide sequence ID" value="NZ_AP019860.1"/>
</dbReference>
<feature type="domain" description="CHAT" evidence="3">
    <location>
        <begin position="597"/>
        <end position="923"/>
    </location>
</feature>
<evidence type="ECO:0000313" key="5">
    <source>
        <dbReference type="Proteomes" id="UP000326354"/>
    </source>
</evidence>
<gene>
    <name evidence="4" type="ORF">UABAM_00875</name>
</gene>
<reference evidence="4 5" key="1">
    <citation type="submission" date="2019-08" db="EMBL/GenBank/DDBJ databases">
        <title>Complete genome sequence of Candidatus Uab amorphum.</title>
        <authorList>
            <person name="Shiratori T."/>
            <person name="Suzuki S."/>
            <person name="Kakizawa Y."/>
            <person name="Ishida K."/>
        </authorList>
    </citation>
    <scope>NUCLEOTIDE SEQUENCE [LARGE SCALE GENOMIC DNA]</scope>
    <source>
        <strain evidence="4 5">SRT547</strain>
    </source>
</reference>
<name>A0A5S9F1L7_UABAM</name>
<feature type="transmembrane region" description="Helical" evidence="1">
    <location>
        <begin position="947"/>
        <end position="968"/>
    </location>
</feature>
<dbReference type="InterPro" id="IPR024983">
    <property type="entry name" value="CHAT_dom"/>
</dbReference>
<evidence type="ECO:0000256" key="2">
    <source>
        <dbReference type="SAM" id="SignalP"/>
    </source>
</evidence>
<evidence type="ECO:0000259" key="3">
    <source>
        <dbReference type="Pfam" id="PF12770"/>
    </source>
</evidence>
<evidence type="ECO:0000313" key="4">
    <source>
        <dbReference type="EMBL" id="BBM82532.1"/>
    </source>
</evidence>
<dbReference type="SUPFAM" id="SSF48452">
    <property type="entry name" value="TPR-like"/>
    <property type="match status" value="3"/>
</dbReference>
<feature type="chain" id="PRO_5024828692" description="CHAT domain-containing protein" evidence="2">
    <location>
        <begin position="19"/>
        <end position="990"/>
    </location>
</feature>
<dbReference type="PANTHER" id="PTHR46082:SF6">
    <property type="entry name" value="AAA+ ATPASE DOMAIN-CONTAINING PROTEIN-RELATED"/>
    <property type="match status" value="1"/>
</dbReference>
<keyword evidence="1" id="KW-1133">Transmembrane helix</keyword>
<dbReference type="Pfam" id="PF12770">
    <property type="entry name" value="CHAT"/>
    <property type="match status" value="1"/>
</dbReference>
<dbReference type="EMBL" id="AP019860">
    <property type="protein sequence ID" value="BBM82532.1"/>
    <property type="molecule type" value="Genomic_DNA"/>
</dbReference>
<dbReference type="Pfam" id="PF13374">
    <property type="entry name" value="TPR_10"/>
    <property type="match status" value="1"/>
</dbReference>
<dbReference type="Proteomes" id="UP000326354">
    <property type="component" value="Chromosome"/>
</dbReference>
<keyword evidence="5" id="KW-1185">Reference proteome</keyword>